<dbReference type="Proteomes" id="UP000799441">
    <property type="component" value="Unassembled WGS sequence"/>
</dbReference>
<accession>A0A9P4Q710</accession>
<feature type="compositionally biased region" description="Basic and acidic residues" evidence="1">
    <location>
        <begin position="74"/>
        <end position="96"/>
    </location>
</feature>
<dbReference type="AlphaFoldDB" id="A0A9P4Q710"/>
<name>A0A9P4Q710_9PEZI</name>
<proteinExistence type="predicted"/>
<gene>
    <name evidence="2" type="ORF">K431DRAFT_85995</name>
</gene>
<evidence type="ECO:0000313" key="3">
    <source>
        <dbReference type="Proteomes" id="UP000799441"/>
    </source>
</evidence>
<evidence type="ECO:0000313" key="2">
    <source>
        <dbReference type="EMBL" id="KAF2720725.1"/>
    </source>
</evidence>
<protein>
    <submittedName>
        <fullName evidence="2">Uncharacterized protein</fullName>
    </submittedName>
</protein>
<sequence length="125" mass="13383">MLAAPATAVVTGISLADIIWPSVGWGVRRGSLGARAAGTKVVLKYRATAGLSEWVLESVLQEAKGGINGRASGRRVEADEGCGERGRERVEERGTEGTEGDTYVGDEESENERVEERARAESEDY</sequence>
<reference evidence="2" key="1">
    <citation type="journal article" date="2020" name="Stud. Mycol.">
        <title>101 Dothideomycetes genomes: a test case for predicting lifestyles and emergence of pathogens.</title>
        <authorList>
            <person name="Haridas S."/>
            <person name="Albert R."/>
            <person name="Binder M."/>
            <person name="Bloem J."/>
            <person name="Labutti K."/>
            <person name="Salamov A."/>
            <person name="Andreopoulos B."/>
            <person name="Baker S."/>
            <person name="Barry K."/>
            <person name="Bills G."/>
            <person name="Bluhm B."/>
            <person name="Cannon C."/>
            <person name="Castanera R."/>
            <person name="Culley D."/>
            <person name="Daum C."/>
            <person name="Ezra D."/>
            <person name="Gonzalez J."/>
            <person name="Henrissat B."/>
            <person name="Kuo A."/>
            <person name="Liang C."/>
            <person name="Lipzen A."/>
            <person name="Lutzoni F."/>
            <person name="Magnuson J."/>
            <person name="Mondo S."/>
            <person name="Nolan M."/>
            <person name="Ohm R."/>
            <person name="Pangilinan J."/>
            <person name="Park H.-J."/>
            <person name="Ramirez L."/>
            <person name="Alfaro M."/>
            <person name="Sun H."/>
            <person name="Tritt A."/>
            <person name="Yoshinaga Y."/>
            <person name="Zwiers L.-H."/>
            <person name="Turgeon B."/>
            <person name="Goodwin S."/>
            <person name="Spatafora J."/>
            <person name="Crous P."/>
            <person name="Grigoriev I."/>
        </authorList>
    </citation>
    <scope>NUCLEOTIDE SEQUENCE</scope>
    <source>
        <strain evidence="2">CBS 116435</strain>
    </source>
</reference>
<feature type="compositionally biased region" description="Basic and acidic residues" evidence="1">
    <location>
        <begin position="111"/>
        <end position="125"/>
    </location>
</feature>
<feature type="region of interest" description="Disordered" evidence="1">
    <location>
        <begin position="69"/>
        <end position="125"/>
    </location>
</feature>
<evidence type="ECO:0000256" key="1">
    <source>
        <dbReference type="SAM" id="MobiDB-lite"/>
    </source>
</evidence>
<dbReference type="EMBL" id="MU003796">
    <property type="protein sequence ID" value="KAF2720725.1"/>
    <property type="molecule type" value="Genomic_DNA"/>
</dbReference>
<keyword evidence="3" id="KW-1185">Reference proteome</keyword>
<organism evidence="2 3">
    <name type="scientific">Polychaeton citri CBS 116435</name>
    <dbReference type="NCBI Taxonomy" id="1314669"/>
    <lineage>
        <taxon>Eukaryota</taxon>
        <taxon>Fungi</taxon>
        <taxon>Dikarya</taxon>
        <taxon>Ascomycota</taxon>
        <taxon>Pezizomycotina</taxon>
        <taxon>Dothideomycetes</taxon>
        <taxon>Dothideomycetidae</taxon>
        <taxon>Capnodiales</taxon>
        <taxon>Capnodiaceae</taxon>
        <taxon>Polychaeton</taxon>
    </lineage>
</organism>
<comment type="caution">
    <text evidence="2">The sequence shown here is derived from an EMBL/GenBank/DDBJ whole genome shotgun (WGS) entry which is preliminary data.</text>
</comment>